<feature type="transmembrane region" description="Helical" evidence="2">
    <location>
        <begin position="147"/>
        <end position="166"/>
    </location>
</feature>
<feature type="transmembrane region" description="Helical" evidence="2">
    <location>
        <begin position="172"/>
        <end position="197"/>
    </location>
</feature>
<gene>
    <name evidence="3" type="ORF">SEMRO_322_G117160.1</name>
</gene>
<feature type="transmembrane region" description="Helical" evidence="2">
    <location>
        <begin position="80"/>
        <end position="102"/>
    </location>
</feature>
<evidence type="ECO:0000313" key="4">
    <source>
        <dbReference type="Proteomes" id="UP001153069"/>
    </source>
</evidence>
<comment type="caution">
    <text evidence="3">The sequence shown here is derived from an EMBL/GenBank/DDBJ whole genome shotgun (WGS) entry which is preliminary data.</text>
</comment>
<evidence type="ECO:0000313" key="3">
    <source>
        <dbReference type="EMBL" id="CAB9507847.1"/>
    </source>
</evidence>
<keyword evidence="4" id="KW-1185">Reference proteome</keyword>
<accession>A0A9N8DSF3</accession>
<feature type="transmembrane region" description="Helical" evidence="2">
    <location>
        <begin position="37"/>
        <end position="59"/>
    </location>
</feature>
<feature type="compositionally biased region" description="Polar residues" evidence="1">
    <location>
        <begin position="306"/>
        <end position="321"/>
    </location>
</feature>
<dbReference type="OrthoDB" id="10010954at2759"/>
<keyword evidence="2" id="KW-0812">Transmembrane</keyword>
<dbReference type="Proteomes" id="UP001153069">
    <property type="component" value="Unassembled WGS sequence"/>
</dbReference>
<keyword evidence="2" id="KW-1133">Transmembrane helix</keyword>
<reference evidence="3" key="1">
    <citation type="submission" date="2020-06" db="EMBL/GenBank/DDBJ databases">
        <authorList>
            <consortium name="Plant Systems Biology data submission"/>
        </authorList>
    </citation>
    <scope>NUCLEOTIDE SEQUENCE</scope>
    <source>
        <strain evidence="3">D6</strain>
    </source>
</reference>
<evidence type="ECO:0000256" key="2">
    <source>
        <dbReference type="SAM" id="Phobius"/>
    </source>
</evidence>
<feature type="transmembrane region" description="Helical" evidence="2">
    <location>
        <begin position="248"/>
        <end position="273"/>
    </location>
</feature>
<name>A0A9N8DSF3_9STRA</name>
<keyword evidence="2" id="KW-0472">Membrane</keyword>
<organism evidence="3 4">
    <name type="scientific">Seminavis robusta</name>
    <dbReference type="NCBI Taxonomy" id="568900"/>
    <lineage>
        <taxon>Eukaryota</taxon>
        <taxon>Sar</taxon>
        <taxon>Stramenopiles</taxon>
        <taxon>Ochrophyta</taxon>
        <taxon>Bacillariophyta</taxon>
        <taxon>Bacillariophyceae</taxon>
        <taxon>Bacillariophycidae</taxon>
        <taxon>Naviculales</taxon>
        <taxon>Naviculaceae</taxon>
        <taxon>Seminavis</taxon>
    </lineage>
</organism>
<feature type="transmembrane region" description="Helical" evidence="2">
    <location>
        <begin position="218"/>
        <end position="236"/>
    </location>
</feature>
<feature type="transmembrane region" description="Helical" evidence="2">
    <location>
        <begin position="117"/>
        <end position="135"/>
    </location>
</feature>
<feature type="region of interest" description="Disordered" evidence="1">
    <location>
        <begin position="301"/>
        <end position="321"/>
    </location>
</feature>
<protein>
    <submittedName>
        <fullName evidence="3">Uncharacterized protein</fullName>
    </submittedName>
</protein>
<sequence>MATIISKGDVIPRVLSDQAEMASAAYTNYNLYSATQYPWWCLNYFIGFWLLSTLASKFLENCPVHTLRDSYRSLDSDKQNNVVVYIMQFFGTSAALMAQLFASVDIIFRWQETTTEARLNGLIFSILLIVVLYIWELIYRKKAPLSLLLDHFIIILVAQLATSSFFDTHDIVYLRFTVFLGLHATVDQASFIALLLFRLNLCQNWQTFWFHFSAAQSLLVKTLVTMFSLAYYLILVQDGSLSTSSWGWFWKVSMVMLLGLLYAVHVYACWVLYKLGVRCQVSSSSPLQLESQPTIPTIVKSSSKKTVASSEQGTIATSDDI</sequence>
<proteinExistence type="predicted"/>
<evidence type="ECO:0000256" key="1">
    <source>
        <dbReference type="SAM" id="MobiDB-lite"/>
    </source>
</evidence>
<dbReference type="AlphaFoldDB" id="A0A9N8DSF3"/>
<dbReference type="EMBL" id="CAICTM010000321">
    <property type="protein sequence ID" value="CAB9507847.1"/>
    <property type="molecule type" value="Genomic_DNA"/>
</dbReference>